<dbReference type="EMBL" id="CP003521">
    <property type="protein sequence ID" value="AFN82802.1"/>
    <property type="molecule type" value="Genomic_DNA"/>
</dbReference>
<dbReference type="OrthoDB" id="2190938at2759"/>
<sequence length="401" mass="46969">MTYKVDKKAIRRLYLMKNSGNPDICSSLSRLVEIGNPYLTFILQAMFQNMLSETSCPAPFAILMRSSKIVNYIVRRIIGKDIILEARDGPRKCDDSKWDENDYVEVMKFLLNLEKANRRISYIDNPFILYVVSKISEVEKARLIRFLEISPLCILIMKTMNTNSLSGIHLEVINFLKVKDMTYEEGFMYIHESCADFKALKREFLKSRFPQIQRYFHVLMDFYPEMMFGARKPYANRMKIFGDPLSIPIKPRLLCVYISACVYFIRRKYEALGQEKNLDVLMKAIYIERILSTCPKRRLLKEVIHQLILDTPILVKVIVMRRFPCNLVRKMVECVPSFHLAYELSLKILCKNPNDSFYEALVEELLKKYPTESNVRKFGACAHLFGKPLLERLRYLTDACS</sequence>
<evidence type="ECO:0000313" key="2">
    <source>
        <dbReference type="Proteomes" id="UP000010094"/>
    </source>
</evidence>
<dbReference type="HOGENOM" id="CLU_688929_0_0_1"/>
<evidence type="ECO:0000313" key="1">
    <source>
        <dbReference type="EMBL" id="AFN82802.1"/>
    </source>
</evidence>
<accession>I7AR31</accession>
<name>I7AR31_ENCRO</name>
<proteinExistence type="predicted"/>
<evidence type="ECO:0008006" key="3">
    <source>
        <dbReference type="Google" id="ProtNLM"/>
    </source>
</evidence>
<protein>
    <recommendedName>
        <fullName evidence="3">Symplekin C-terminal domain-containing protein</fullName>
    </recommendedName>
</protein>
<gene>
    <name evidence="1" type="ordered locus">EROM_040330</name>
</gene>
<reference evidence="1 2" key="1">
    <citation type="journal article" date="2012" name="Proc. Natl. Acad. Sci. U.S.A.">
        <title>Gain and loss of multiple functionally related, horizontally transferred genes in the reduced genomes of two microsporidian parasites.</title>
        <authorList>
            <person name="Pombert J.-F."/>
            <person name="Selman M."/>
            <person name="Burki F."/>
            <person name="Bardell F.T."/>
            <person name="Farinelli L."/>
            <person name="Solter L.F."/>
            <person name="Whitman D.W."/>
            <person name="Weiss L.M."/>
            <person name="Corradi N."/>
            <person name="Keeling P.J."/>
        </authorList>
    </citation>
    <scope>NUCLEOTIDE SEQUENCE [LARGE SCALE GENOMIC DNA]</scope>
    <source>
        <strain evidence="1 2">SJ-2008</strain>
    </source>
</reference>
<dbReference type="RefSeq" id="XP_009264299.1">
    <property type="nucleotide sequence ID" value="XM_009266024.1"/>
</dbReference>
<dbReference type="GeneID" id="20521097"/>
<dbReference type="KEGG" id="ero:EROM_040330"/>
<organism evidence="1 2">
    <name type="scientific">Encephalitozoon romaleae (strain SJ-2008)</name>
    <name type="common">Microsporidian parasite</name>
    <dbReference type="NCBI Taxonomy" id="1178016"/>
    <lineage>
        <taxon>Eukaryota</taxon>
        <taxon>Fungi</taxon>
        <taxon>Fungi incertae sedis</taxon>
        <taxon>Microsporidia</taxon>
        <taxon>Unikaryonidae</taxon>
        <taxon>Encephalitozoon</taxon>
    </lineage>
</organism>
<dbReference type="AlphaFoldDB" id="I7AR31"/>
<dbReference type="VEuPathDB" id="MicrosporidiaDB:EROM_040330"/>
<dbReference type="Proteomes" id="UP000010094">
    <property type="component" value="Chromosome IV"/>
</dbReference>
<keyword evidence="2" id="KW-1185">Reference proteome</keyword>